<sequence>MTDYLYWIIQGIGILGYVVGVSAFLQRSDQAFRRQLTVVSVILAIHYIMLGAYAAGITSLISAFRNLAASYTRSIWVMFLFIALMWGMAWPTISHPLQYLTVIGTSLVTYAIFRLNGMKMRFVILLSSLMWIIHNIWAGSIGGGAVEITFAIVNIVTIYRLARHSKVANEIIK</sequence>
<gene>
    <name evidence="2" type="ORF">IPMB12_02545</name>
</gene>
<dbReference type="Proteomes" id="UP000501168">
    <property type="component" value="Chromosome"/>
</dbReference>
<keyword evidence="1" id="KW-0812">Transmembrane</keyword>
<proteinExistence type="predicted"/>
<keyword evidence="1" id="KW-1133">Transmembrane helix</keyword>
<accession>A0A6G9I8W6</accession>
<name>A0A6G9I8W6_9GAMM</name>
<dbReference type="PIRSF" id="PIRSF011443">
    <property type="entry name" value="YgjV"/>
    <property type="match status" value="1"/>
</dbReference>
<dbReference type="Pfam" id="PF10688">
    <property type="entry name" value="Imp-YgjV"/>
    <property type="match status" value="1"/>
</dbReference>
<evidence type="ECO:0000313" key="2">
    <source>
        <dbReference type="EMBL" id="QIQ20656.1"/>
    </source>
</evidence>
<feature type="transmembrane region" description="Helical" evidence="1">
    <location>
        <begin position="37"/>
        <end position="61"/>
    </location>
</feature>
<feature type="transmembrane region" description="Helical" evidence="1">
    <location>
        <begin position="136"/>
        <end position="159"/>
    </location>
</feature>
<dbReference type="KEGG" id="orb:IPMB12_02545"/>
<dbReference type="InterPro" id="IPR019629">
    <property type="entry name" value="Uncharacterised_HI1736/YgjV"/>
</dbReference>
<dbReference type="InParanoid" id="A0A6G9I8W6"/>
<reference evidence="2 3" key="1">
    <citation type="submission" date="2020-03" db="EMBL/GenBank/DDBJ databases">
        <title>Complete genome sequence of Orbus sp. IPMB12 (BCRC 80908).</title>
        <authorList>
            <person name="Lo W.-S."/>
            <person name="Chang T.-H."/>
            <person name="Kuo C.-H."/>
        </authorList>
    </citation>
    <scope>NUCLEOTIDE SEQUENCE [LARGE SCALE GENOMIC DNA]</scope>
    <source>
        <strain evidence="2 3">IPMB12</strain>
    </source>
</reference>
<keyword evidence="1" id="KW-0472">Membrane</keyword>
<evidence type="ECO:0000313" key="3">
    <source>
        <dbReference type="Proteomes" id="UP000501168"/>
    </source>
</evidence>
<feature type="transmembrane region" description="Helical" evidence="1">
    <location>
        <begin position="73"/>
        <end position="90"/>
    </location>
</feature>
<protein>
    <submittedName>
        <fullName evidence="2">YgjV family protein</fullName>
    </submittedName>
</protein>
<keyword evidence="3" id="KW-1185">Reference proteome</keyword>
<feature type="transmembrane region" description="Helical" evidence="1">
    <location>
        <begin position="6"/>
        <end position="25"/>
    </location>
</feature>
<dbReference type="EMBL" id="CP050253">
    <property type="protein sequence ID" value="QIQ20656.1"/>
    <property type="molecule type" value="Genomic_DNA"/>
</dbReference>
<dbReference type="FunCoup" id="A0A6G9I8W6">
    <property type="interactions" value="63"/>
</dbReference>
<dbReference type="AlphaFoldDB" id="A0A6G9I8W6"/>
<dbReference type="InterPro" id="IPR026267">
    <property type="entry name" value="YgjV"/>
</dbReference>
<evidence type="ECO:0000256" key="1">
    <source>
        <dbReference type="SAM" id="Phobius"/>
    </source>
</evidence>
<dbReference type="RefSeq" id="WP_166914649.1">
    <property type="nucleotide sequence ID" value="NZ_CP050253.1"/>
</dbReference>
<organism evidence="2 3">
    <name type="scientific">Zophobihabitans entericus</name>
    <dbReference type="NCBI Taxonomy" id="1635327"/>
    <lineage>
        <taxon>Bacteria</taxon>
        <taxon>Pseudomonadati</taxon>
        <taxon>Pseudomonadota</taxon>
        <taxon>Gammaproteobacteria</taxon>
        <taxon>Orbales</taxon>
        <taxon>Orbaceae</taxon>
        <taxon>Zophobihabitans</taxon>
    </lineage>
</organism>